<keyword evidence="1" id="KW-0812">Transmembrane</keyword>
<proteinExistence type="predicted"/>
<accession>A0ABZ2SQF4</accession>
<feature type="transmembrane region" description="Helical" evidence="1">
    <location>
        <begin position="220"/>
        <end position="239"/>
    </location>
</feature>
<name>A0ABZ2SQF4_9ENTE</name>
<sequence>MFKFALASMKYHKHATFIYIVFLTMSSCLFLLIDSLRESVPVLIKQTQDLIDASGYQEEKQAVFQQLHTNSQRLLLYYDQLRSWLLVAFSIIFFFLLLFYQRKKVQEFTVWYQSGSSFWNWVSLNLSECLIPLLIVTIVFSFLFLFYQHAIGKFILMIHLEFINHVNGTSPNVHLSETHTVNQLFIRFPTTNDALIASIQLTSKEWLSIFFTTLWKTIRTLFLTISLIGLTTLTSYSYWRYRHWNNSSH</sequence>
<keyword evidence="1" id="KW-1133">Transmembrane helix</keyword>
<dbReference type="RefSeq" id="WP_207941816.1">
    <property type="nucleotide sequence ID" value="NZ_CP147251.1"/>
</dbReference>
<feature type="transmembrane region" description="Helical" evidence="1">
    <location>
        <begin position="83"/>
        <end position="101"/>
    </location>
</feature>
<gene>
    <name evidence="2" type="ORF">DOK78_002664</name>
</gene>
<evidence type="ECO:0000313" key="3">
    <source>
        <dbReference type="Proteomes" id="UP000664701"/>
    </source>
</evidence>
<reference evidence="2 3" key="1">
    <citation type="submission" date="2024-03" db="EMBL/GenBank/DDBJ databases">
        <title>The Genome Sequence of Enterococcus sp. DIV2402.</title>
        <authorList>
            <consortium name="The Broad Institute Genomics Platform"/>
            <consortium name="The Broad Institute Microbial Omics Core"/>
            <consortium name="The Broad Institute Genomic Center for Infectious Diseases"/>
            <person name="Earl A."/>
            <person name="Manson A."/>
            <person name="Gilmore M."/>
            <person name="Schwartman J."/>
            <person name="Shea T."/>
            <person name="Abouelleil A."/>
            <person name="Cao P."/>
            <person name="Chapman S."/>
            <person name="Cusick C."/>
            <person name="Young S."/>
            <person name="Neafsey D."/>
            <person name="Nusbaum C."/>
            <person name="Birren B."/>
        </authorList>
    </citation>
    <scope>NUCLEOTIDE SEQUENCE [LARGE SCALE GENOMIC DNA]</scope>
    <source>
        <strain evidence="2 3">DIV2402</strain>
    </source>
</reference>
<keyword evidence="3" id="KW-1185">Reference proteome</keyword>
<keyword evidence="1" id="KW-0472">Membrane</keyword>
<evidence type="ECO:0000256" key="1">
    <source>
        <dbReference type="SAM" id="Phobius"/>
    </source>
</evidence>
<feature type="transmembrane region" description="Helical" evidence="1">
    <location>
        <begin position="121"/>
        <end position="147"/>
    </location>
</feature>
<protein>
    <submittedName>
        <fullName evidence="2">Uncharacterized protein</fullName>
    </submittedName>
</protein>
<dbReference type="Proteomes" id="UP000664701">
    <property type="component" value="Chromosome"/>
</dbReference>
<dbReference type="EMBL" id="CP147251">
    <property type="protein sequence ID" value="WYJ78008.1"/>
    <property type="molecule type" value="Genomic_DNA"/>
</dbReference>
<dbReference type="PROSITE" id="PS51257">
    <property type="entry name" value="PROKAR_LIPOPROTEIN"/>
    <property type="match status" value="1"/>
</dbReference>
<organism evidence="2 3">
    <name type="scientific">Candidatus Enterococcus lowellii</name>
    <dbReference type="NCBI Taxonomy" id="2230877"/>
    <lineage>
        <taxon>Bacteria</taxon>
        <taxon>Bacillati</taxon>
        <taxon>Bacillota</taxon>
        <taxon>Bacilli</taxon>
        <taxon>Lactobacillales</taxon>
        <taxon>Enterococcaceae</taxon>
        <taxon>Enterococcus</taxon>
    </lineage>
</organism>
<feature type="transmembrane region" description="Helical" evidence="1">
    <location>
        <begin position="16"/>
        <end position="36"/>
    </location>
</feature>
<evidence type="ECO:0000313" key="2">
    <source>
        <dbReference type="EMBL" id="WYJ78008.1"/>
    </source>
</evidence>